<accession>A0A1W1HDY3</accession>
<evidence type="ECO:0000313" key="1">
    <source>
        <dbReference type="EMBL" id="SLM30646.1"/>
    </source>
</evidence>
<keyword evidence="2" id="KW-1185">Reference proteome</keyword>
<dbReference type="EMBL" id="FWEV01000153">
    <property type="protein sequence ID" value="SLM30646.1"/>
    <property type="molecule type" value="Genomic_DNA"/>
</dbReference>
<gene>
    <name evidence="1" type="ORF">MTBBW1_2360029</name>
</gene>
<organism evidence="1 2">
    <name type="scientific">Desulfamplus magnetovallimortis</name>
    <dbReference type="NCBI Taxonomy" id="1246637"/>
    <lineage>
        <taxon>Bacteria</taxon>
        <taxon>Pseudomonadati</taxon>
        <taxon>Thermodesulfobacteriota</taxon>
        <taxon>Desulfobacteria</taxon>
        <taxon>Desulfobacterales</taxon>
        <taxon>Desulfobacteraceae</taxon>
        <taxon>Desulfamplus</taxon>
    </lineage>
</organism>
<protein>
    <submittedName>
        <fullName evidence="1">Uncharacterized protein</fullName>
    </submittedName>
</protein>
<evidence type="ECO:0000313" key="2">
    <source>
        <dbReference type="Proteomes" id="UP000191931"/>
    </source>
</evidence>
<proteinExistence type="predicted"/>
<dbReference type="Proteomes" id="UP000191931">
    <property type="component" value="Unassembled WGS sequence"/>
</dbReference>
<dbReference type="AlphaFoldDB" id="A0A1W1HDY3"/>
<name>A0A1W1HDY3_9BACT</name>
<reference evidence="1 2" key="1">
    <citation type="submission" date="2017-03" db="EMBL/GenBank/DDBJ databases">
        <authorList>
            <person name="Afonso C.L."/>
            <person name="Miller P.J."/>
            <person name="Scott M.A."/>
            <person name="Spackman E."/>
            <person name="Goraichik I."/>
            <person name="Dimitrov K.M."/>
            <person name="Suarez D.L."/>
            <person name="Swayne D.E."/>
        </authorList>
    </citation>
    <scope>NUCLEOTIDE SEQUENCE [LARGE SCALE GENOMIC DNA]</scope>
    <source>
        <strain evidence="1">PRJEB14757</strain>
    </source>
</reference>
<sequence>MIFINNSFFLSFKNKNYKQPFQLYNYFLSRFEPGAIFLLDKLF</sequence>